<feature type="chain" id="PRO_5021235726" evidence="2">
    <location>
        <begin position="32"/>
        <end position="378"/>
    </location>
</feature>
<dbReference type="EMBL" id="SPVH01000001">
    <property type="protein sequence ID" value="TFW15238.1"/>
    <property type="molecule type" value="Genomic_DNA"/>
</dbReference>
<feature type="signal peptide" evidence="2">
    <location>
        <begin position="1"/>
        <end position="31"/>
    </location>
</feature>
<dbReference type="RefSeq" id="WP_135193235.1">
    <property type="nucleotide sequence ID" value="NZ_SPVH01000001.1"/>
</dbReference>
<reference evidence="3 4" key="1">
    <citation type="submission" date="2019-03" db="EMBL/GenBank/DDBJ databases">
        <title>Draft genome of Brevundimonas sp. a heavy metal resistant soil bacteria.</title>
        <authorList>
            <person name="Soto J."/>
        </authorList>
    </citation>
    <scope>NUCLEOTIDE SEQUENCE [LARGE SCALE GENOMIC DNA]</scope>
    <source>
        <strain evidence="3 4">B-10</strain>
    </source>
</reference>
<dbReference type="OrthoDB" id="7626611at2"/>
<feature type="compositionally biased region" description="Low complexity" evidence="1">
    <location>
        <begin position="354"/>
        <end position="368"/>
    </location>
</feature>
<comment type="caution">
    <text evidence="3">The sequence shown here is derived from an EMBL/GenBank/DDBJ whole genome shotgun (WGS) entry which is preliminary data.</text>
</comment>
<accession>A0A4Y9S6T4</accession>
<feature type="compositionally biased region" description="Polar residues" evidence="1">
    <location>
        <begin position="369"/>
        <end position="378"/>
    </location>
</feature>
<keyword evidence="2" id="KW-0732">Signal</keyword>
<name>A0A4Y9S6T4_9CAUL</name>
<sequence>MKSAHLSRGLSAAALAVAVLLASCESGPSKAELEAQRLAAELAARKPPPVSLNQGVADAASIYVAFLREAQTIQPGGFPDAESIQVALRKGSAYDADQLSRGLIAYGAIIALQSPEFVAGVQQFSVDPTQRQQMVAQIVADPAYAASLPGADAAAGLISATIGKDAIAMRAIAEAIEQDAYTIQGRSDPRRRWAVVPIPNREIRLESAKTLSAVTMLPSAQEASQLFAAANSGTGLGLAASRKGPPYTPAVVRSLAIAALGALGAGGDEARVNTEALTREPNSEFCMDMSKLMLFQCLAASRPSYEDIFCLGRHVTRDLATCTTEATQITTIVVGDPQETGAAPARTPISVSLPQATPVPTPAAATTQSLNTTPTGPR</sequence>
<protein>
    <submittedName>
        <fullName evidence="3">Uncharacterized protein</fullName>
    </submittedName>
</protein>
<gene>
    <name evidence="3" type="ORF">EGY25_01195</name>
</gene>
<dbReference type="PROSITE" id="PS51257">
    <property type="entry name" value="PROKAR_LIPOPROTEIN"/>
    <property type="match status" value="1"/>
</dbReference>
<evidence type="ECO:0000256" key="1">
    <source>
        <dbReference type="SAM" id="MobiDB-lite"/>
    </source>
</evidence>
<dbReference type="AlphaFoldDB" id="A0A4Y9S6T4"/>
<dbReference type="Proteomes" id="UP000298216">
    <property type="component" value="Unassembled WGS sequence"/>
</dbReference>
<proteinExistence type="predicted"/>
<organism evidence="3 4">
    <name type="scientific">Brevundimonas intermedia</name>
    <dbReference type="NCBI Taxonomy" id="74315"/>
    <lineage>
        <taxon>Bacteria</taxon>
        <taxon>Pseudomonadati</taxon>
        <taxon>Pseudomonadota</taxon>
        <taxon>Alphaproteobacteria</taxon>
        <taxon>Caulobacterales</taxon>
        <taxon>Caulobacteraceae</taxon>
        <taxon>Brevundimonas</taxon>
    </lineage>
</organism>
<evidence type="ECO:0000256" key="2">
    <source>
        <dbReference type="SAM" id="SignalP"/>
    </source>
</evidence>
<evidence type="ECO:0000313" key="4">
    <source>
        <dbReference type="Proteomes" id="UP000298216"/>
    </source>
</evidence>
<feature type="region of interest" description="Disordered" evidence="1">
    <location>
        <begin position="338"/>
        <end position="378"/>
    </location>
</feature>
<evidence type="ECO:0000313" key="3">
    <source>
        <dbReference type="EMBL" id="TFW15238.1"/>
    </source>
</evidence>
<keyword evidence="4" id="KW-1185">Reference proteome</keyword>